<dbReference type="InterPro" id="IPR013783">
    <property type="entry name" value="Ig-like_fold"/>
</dbReference>
<proteinExistence type="predicted"/>
<comment type="caution">
    <text evidence="6">The sequence shown here is derived from an EMBL/GenBank/DDBJ whole genome shotgun (WGS) entry which is preliminary data.</text>
</comment>
<dbReference type="AlphaFoldDB" id="A0A847RJT8"/>
<evidence type="ECO:0000313" key="7">
    <source>
        <dbReference type="Proteomes" id="UP000570474"/>
    </source>
</evidence>
<keyword evidence="2" id="KW-0175">Coiled coil</keyword>
<keyword evidence="7" id="KW-1185">Reference proteome</keyword>
<sequence>MTRTLLNMLFFFGLLSTYCHAVHAQNGTGIPAVVNYTKFDYHGGSQNWDIAQDKQGVMYFANNEGLLSFDGSHWKLYPLPNNTVIWSLAISDDGKIYVGGQDEIGYFSPGPNGILTYTSLKNKIPEQHTRFADVWHIAMMGNRIFFQADDRIFEYNGQSVRVHLSGSQWLFMARAGDRIYASDRVAGLMQLNEGQWTPLPESKKLAGVLIAGMVPVGKDSVFIVTRTNGIFLLHDNTITTQNFTGHNNLYINTTAKINDAEFAMATSSGGCLVVNIKNNEWQSFSDGQGLQNNNALSIFVDANSNLWTGLNSGISYINYNSAMRYLQIGKANNLPGYSTRIFHNRLYVGTSNGLYSAPLPGNSEVRVTKDDFSLVKNTENREAWNLHDINGHLLLGNDIGSYDVQGTEAHLLSGGTGSWYFLPLSSVYPAQDIVVGTYNGLKRLRYESDNFKDEGKMDGLPDSYRFMALDNNGDIWASHPYRGIYRFSLSQDKKKYTSRLYTSNDGLPSALNNFVFKIKNRILFATAHGLYEFNPQTNRFSPSAFLAAVLGNIKIHYLTEDKEGNIWFSNEKGTGVIHFFPADATSNPNVIYFPELTGQLLPKFENIYIYNRENVFIGYEKGLIHLDYKRYAAAKPNVTIRLGMVKCTGKADSTIFGGYHHVGDGELPSLPAAFNAFHFEYSSPSYESRKSIEYSYQLEGYDSDWSAWDTKTEKDYTNLSNGKYIFKIKARDNQHNESAVATYSFVIRAPWYKTVWAILGYLSLFAGLIWLIQRHQQHKLLVQQQKFEEEQKRLKYIHHLELEKNEKEIIKLQNEKLAQEILLKKKELANTSMHLMEKADTLTKIKEKVSRLTQETNNDHDIKSITDLIRDTEKINANWDAFAAHFDELNDGFLNKLKKQYPQLTNTDLKMCTYIKLNLTTKEVSQLLNITVRGVEVSRYRIRKKIGLQTEQSLSNFLNQI</sequence>
<feature type="transmembrane region" description="Helical" evidence="3">
    <location>
        <begin position="751"/>
        <end position="772"/>
    </location>
</feature>
<keyword evidence="3" id="KW-1133">Transmembrane helix</keyword>
<name>A0A847RJT8_9BACT</name>
<dbReference type="Pfam" id="PF07495">
    <property type="entry name" value="Y_Y_Y"/>
    <property type="match status" value="1"/>
</dbReference>
<dbReference type="EMBL" id="JABAIA010000001">
    <property type="protein sequence ID" value="NLR63343.1"/>
    <property type="molecule type" value="Genomic_DNA"/>
</dbReference>
<keyword evidence="3" id="KW-0812">Transmembrane</keyword>
<feature type="chain" id="PRO_5032446226" evidence="4">
    <location>
        <begin position="22"/>
        <end position="961"/>
    </location>
</feature>
<dbReference type="SUPFAM" id="SSF63829">
    <property type="entry name" value="Calcium-dependent phosphotriesterase"/>
    <property type="match status" value="2"/>
</dbReference>
<organism evidence="6 7">
    <name type="scientific">Chitinophaga varians</name>
    <dbReference type="NCBI Taxonomy" id="2202339"/>
    <lineage>
        <taxon>Bacteria</taxon>
        <taxon>Pseudomonadati</taxon>
        <taxon>Bacteroidota</taxon>
        <taxon>Chitinophagia</taxon>
        <taxon>Chitinophagales</taxon>
        <taxon>Chitinophagaceae</taxon>
        <taxon>Chitinophaga</taxon>
    </lineage>
</organism>
<keyword evidence="1" id="KW-0597">Phosphoprotein</keyword>
<dbReference type="GO" id="GO:0003677">
    <property type="term" value="F:DNA binding"/>
    <property type="evidence" value="ECO:0007669"/>
    <property type="project" value="InterPro"/>
</dbReference>
<evidence type="ECO:0000256" key="3">
    <source>
        <dbReference type="SAM" id="Phobius"/>
    </source>
</evidence>
<dbReference type="GO" id="GO:0006355">
    <property type="term" value="P:regulation of DNA-templated transcription"/>
    <property type="evidence" value="ECO:0007669"/>
    <property type="project" value="InterPro"/>
</dbReference>
<dbReference type="InterPro" id="IPR036388">
    <property type="entry name" value="WH-like_DNA-bd_sf"/>
</dbReference>
<accession>A0A847RJT8</accession>
<protein>
    <submittedName>
        <fullName evidence="6">Transcriptional regulator</fullName>
    </submittedName>
</protein>
<dbReference type="InterPro" id="IPR011123">
    <property type="entry name" value="Y_Y_Y"/>
</dbReference>
<dbReference type="RefSeq" id="WP_168869345.1">
    <property type="nucleotide sequence ID" value="NZ_JABAIA010000001.1"/>
</dbReference>
<dbReference type="PANTHER" id="PTHR43547">
    <property type="entry name" value="TWO-COMPONENT HISTIDINE KINASE"/>
    <property type="match status" value="1"/>
</dbReference>
<evidence type="ECO:0000313" key="6">
    <source>
        <dbReference type="EMBL" id="NLR63343.1"/>
    </source>
</evidence>
<dbReference type="PANTHER" id="PTHR43547:SF2">
    <property type="entry name" value="HYBRID SIGNAL TRANSDUCTION HISTIDINE KINASE C"/>
    <property type="match status" value="1"/>
</dbReference>
<dbReference type="Gene3D" id="2.130.10.10">
    <property type="entry name" value="YVTN repeat-like/Quinoprotein amine dehydrogenase"/>
    <property type="match status" value="2"/>
</dbReference>
<keyword evidence="3" id="KW-0472">Membrane</keyword>
<evidence type="ECO:0000256" key="1">
    <source>
        <dbReference type="ARBA" id="ARBA00022553"/>
    </source>
</evidence>
<dbReference type="Gene3D" id="1.10.10.10">
    <property type="entry name" value="Winged helix-like DNA-binding domain superfamily/Winged helix DNA-binding domain"/>
    <property type="match status" value="1"/>
</dbReference>
<dbReference type="SUPFAM" id="SSF46894">
    <property type="entry name" value="C-terminal effector domain of the bipartite response regulators"/>
    <property type="match status" value="1"/>
</dbReference>
<feature type="domain" description="Two component regulator three Y" evidence="5">
    <location>
        <begin position="686"/>
        <end position="747"/>
    </location>
</feature>
<reference evidence="6 7" key="1">
    <citation type="submission" date="2020-04" db="EMBL/GenBank/DDBJ databases">
        <authorList>
            <person name="Yin C."/>
        </authorList>
    </citation>
    <scope>NUCLEOTIDE SEQUENCE [LARGE SCALE GENOMIC DNA]</scope>
    <source>
        <strain evidence="6 7">Ae27</strain>
    </source>
</reference>
<dbReference type="InterPro" id="IPR016032">
    <property type="entry name" value="Sig_transdc_resp-reg_C-effctor"/>
</dbReference>
<dbReference type="Gene3D" id="2.60.40.10">
    <property type="entry name" value="Immunoglobulins"/>
    <property type="match status" value="1"/>
</dbReference>
<dbReference type="GO" id="GO:0000155">
    <property type="term" value="F:phosphorelay sensor kinase activity"/>
    <property type="evidence" value="ECO:0007669"/>
    <property type="project" value="TreeGrafter"/>
</dbReference>
<feature type="signal peptide" evidence="4">
    <location>
        <begin position="1"/>
        <end position="21"/>
    </location>
</feature>
<feature type="coiled-coil region" evidence="2">
    <location>
        <begin position="800"/>
        <end position="855"/>
    </location>
</feature>
<evidence type="ECO:0000256" key="4">
    <source>
        <dbReference type="SAM" id="SignalP"/>
    </source>
</evidence>
<evidence type="ECO:0000256" key="2">
    <source>
        <dbReference type="SAM" id="Coils"/>
    </source>
</evidence>
<evidence type="ECO:0000259" key="5">
    <source>
        <dbReference type="Pfam" id="PF07495"/>
    </source>
</evidence>
<keyword evidence="4" id="KW-0732">Signal</keyword>
<dbReference type="InterPro" id="IPR015943">
    <property type="entry name" value="WD40/YVTN_repeat-like_dom_sf"/>
</dbReference>
<dbReference type="Proteomes" id="UP000570474">
    <property type="component" value="Unassembled WGS sequence"/>
</dbReference>
<gene>
    <name evidence="6" type="ORF">HGH92_03405</name>
</gene>